<feature type="binding site" evidence="4">
    <location>
        <position position="438"/>
    </location>
    <ligand>
        <name>S-adenosyl-L-methionine</name>
        <dbReference type="ChEBI" id="CHEBI:59789"/>
    </ligand>
</feature>
<dbReference type="EMBL" id="HBGH01018552">
    <property type="protein sequence ID" value="CAD9238201.1"/>
    <property type="molecule type" value="Transcribed_RNA"/>
</dbReference>
<dbReference type="GO" id="GO:0003723">
    <property type="term" value="F:RNA binding"/>
    <property type="evidence" value="ECO:0007669"/>
    <property type="project" value="TreeGrafter"/>
</dbReference>
<feature type="active site" description="Nucleophile" evidence="4">
    <location>
        <position position="567"/>
    </location>
</feature>
<dbReference type="InterPro" id="IPR030390">
    <property type="entry name" value="MeTrfase_TrmA_AS"/>
</dbReference>
<accession>A0A7S1XGQ3</accession>
<comment type="similarity">
    <text evidence="4">Belongs to the class I-like SAM-binding methyltransferase superfamily. RNA M5U methyltransferase family.</text>
</comment>
<evidence type="ECO:0000256" key="2">
    <source>
        <dbReference type="ARBA" id="ARBA00022679"/>
    </source>
</evidence>
<gene>
    <name evidence="7" type="ORF">CCAE0312_LOCUS10303</name>
</gene>
<evidence type="ECO:0000256" key="5">
    <source>
        <dbReference type="PROSITE-ProRule" id="PRU10015"/>
    </source>
</evidence>
<dbReference type="PANTHER" id="PTHR45904:SF2">
    <property type="entry name" value="TRNA (URACIL-5-)-METHYLTRANSFERASE HOMOLOG A"/>
    <property type="match status" value="1"/>
</dbReference>
<dbReference type="PROSITE" id="PS01230">
    <property type="entry name" value="TRMA_1"/>
    <property type="match status" value="1"/>
</dbReference>
<dbReference type="AlphaFoldDB" id="A0A7S1XGQ3"/>
<evidence type="ECO:0000256" key="6">
    <source>
        <dbReference type="SAM" id="MobiDB-lite"/>
    </source>
</evidence>
<evidence type="ECO:0008006" key="8">
    <source>
        <dbReference type="Google" id="ProtNLM"/>
    </source>
</evidence>
<feature type="binding site" evidence="4">
    <location>
        <position position="490"/>
    </location>
    <ligand>
        <name>S-adenosyl-L-methionine</name>
        <dbReference type="ChEBI" id="CHEBI:59789"/>
    </ligand>
</feature>
<sequence>MDQEMGETGGEGQGDTQSAPSVVEPAISQHNEDVSSHVVLAEWPRRAWHFRVQPAPAYWTKRDATKFLDSIAIAPPLLTRVEKMHLKNHFYITLQNLSASERLEESINATLGDEQGDATLTANCPTVVRDAVARIERAELPSRARLENEDSNERWVVVIAEDPAARKRARVDDKFERLEQKRRVMNDGERGAGDVVAPWRKKSYSEQVVLKKASLTIALEKVMSSLWKECKFSHGNSTWPPSIVHARGKGVCCPLEIFIEAPEECQEYYRNKNEFSVGLDDSNRLAVGYSLGLISDGETRVAQADLECLTTSKRAIQVADCLRNAFESTMLPAWDKRKHTGVWRLVMVREGIRTGDCIVIIVIHPQNLEGQVIRSAQDVVSRSLKTLGFVTGAMWQSFTGVSNAVELDTSLEPLFGEQVFHECIAGMRFRVSPSAFLQVNTIMAEKLYHLITDWLAPDSDSIVLDICCGTGTIGMFISRTASAHRVYGIELVREAVEDAKRNAEVNQLTRCAFVAGKAENTINGILSQVGTRGCVSVVDPPRSGLHQTVVRAIRASPTISRIAYVACNPENFWMNAVGFCRPRSNAFRGEPFRLVKAAGVDLFPQTPHCEMVVLLER</sequence>
<evidence type="ECO:0000256" key="1">
    <source>
        <dbReference type="ARBA" id="ARBA00022603"/>
    </source>
</evidence>
<dbReference type="GO" id="GO:0008173">
    <property type="term" value="F:RNA methyltransferase activity"/>
    <property type="evidence" value="ECO:0007669"/>
    <property type="project" value="InterPro"/>
</dbReference>
<comment type="caution">
    <text evidence="4">Lacks conserved residue(s) required for the propagation of feature annotation.</text>
</comment>
<feature type="region of interest" description="Disordered" evidence="6">
    <location>
        <begin position="1"/>
        <end position="20"/>
    </location>
</feature>
<keyword evidence="1 4" id="KW-0489">Methyltransferase</keyword>
<evidence type="ECO:0000256" key="3">
    <source>
        <dbReference type="ARBA" id="ARBA00022691"/>
    </source>
</evidence>
<dbReference type="SUPFAM" id="SSF53335">
    <property type="entry name" value="S-adenosyl-L-methionine-dependent methyltransferases"/>
    <property type="match status" value="1"/>
</dbReference>
<dbReference type="GO" id="GO:0032259">
    <property type="term" value="P:methylation"/>
    <property type="evidence" value="ECO:0007669"/>
    <property type="project" value="UniProtKB-KW"/>
</dbReference>
<evidence type="ECO:0000256" key="4">
    <source>
        <dbReference type="PROSITE-ProRule" id="PRU01024"/>
    </source>
</evidence>
<feature type="binding site" evidence="4">
    <location>
        <position position="539"/>
    </location>
    <ligand>
        <name>S-adenosyl-L-methionine</name>
        <dbReference type="ChEBI" id="CHEBI:59789"/>
    </ligand>
</feature>
<feature type="active site" evidence="5">
    <location>
        <position position="567"/>
    </location>
</feature>
<keyword evidence="2 4" id="KW-0808">Transferase</keyword>
<dbReference type="Gene3D" id="2.40.50.1070">
    <property type="match status" value="1"/>
</dbReference>
<dbReference type="Pfam" id="PF05958">
    <property type="entry name" value="tRNA_U5-meth_tr"/>
    <property type="match status" value="1"/>
</dbReference>
<proteinExistence type="inferred from homology"/>
<dbReference type="CDD" id="cd02440">
    <property type="entry name" value="AdoMet_MTases"/>
    <property type="match status" value="1"/>
</dbReference>
<dbReference type="PANTHER" id="PTHR45904">
    <property type="entry name" value="TRNA (URACIL-5-)-METHYLTRANSFERASE"/>
    <property type="match status" value="1"/>
</dbReference>
<protein>
    <recommendedName>
        <fullName evidence="8">Methyltransferase domain-containing protein</fullName>
    </recommendedName>
</protein>
<name>A0A7S1XGQ3_9RHOD</name>
<dbReference type="InterPro" id="IPR045850">
    <property type="entry name" value="TRM2_met"/>
</dbReference>
<keyword evidence="3 4" id="KW-0949">S-adenosyl-L-methionine</keyword>
<reference evidence="7" key="1">
    <citation type="submission" date="2021-01" db="EMBL/GenBank/DDBJ databases">
        <authorList>
            <person name="Corre E."/>
            <person name="Pelletier E."/>
            <person name="Niang G."/>
            <person name="Scheremetjew M."/>
            <person name="Finn R."/>
            <person name="Kale V."/>
            <person name="Holt S."/>
            <person name="Cochrane G."/>
            <person name="Meng A."/>
            <person name="Brown T."/>
            <person name="Cohen L."/>
        </authorList>
    </citation>
    <scope>NUCLEOTIDE SEQUENCE</scope>
    <source>
        <strain evidence="7">SAG 36.94</strain>
    </source>
</reference>
<dbReference type="GO" id="GO:0006396">
    <property type="term" value="P:RNA processing"/>
    <property type="evidence" value="ECO:0007669"/>
    <property type="project" value="InterPro"/>
</dbReference>
<dbReference type="InterPro" id="IPR010280">
    <property type="entry name" value="U5_MeTrfase_fam"/>
</dbReference>
<evidence type="ECO:0000313" key="7">
    <source>
        <dbReference type="EMBL" id="CAD9238201.1"/>
    </source>
</evidence>
<organism evidence="7">
    <name type="scientific">Compsopogon caeruleus</name>
    <dbReference type="NCBI Taxonomy" id="31354"/>
    <lineage>
        <taxon>Eukaryota</taxon>
        <taxon>Rhodophyta</taxon>
        <taxon>Compsopogonophyceae</taxon>
        <taxon>Compsopogonales</taxon>
        <taxon>Compsopogonaceae</taxon>
        <taxon>Compsopogon</taxon>
    </lineage>
</organism>
<dbReference type="PROSITE" id="PS51687">
    <property type="entry name" value="SAM_MT_RNA_M5U"/>
    <property type="match status" value="1"/>
</dbReference>
<dbReference type="InterPro" id="IPR029063">
    <property type="entry name" value="SAM-dependent_MTases_sf"/>
</dbReference>
<dbReference type="Gene3D" id="3.40.50.150">
    <property type="entry name" value="Vaccinia Virus protein VP39"/>
    <property type="match status" value="1"/>
</dbReference>